<dbReference type="GO" id="GO:0005634">
    <property type="term" value="C:nucleus"/>
    <property type="evidence" value="ECO:0007669"/>
    <property type="project" value="TreeGrafter"/>
</dbReference>
<dbReference type="Gene3D" id="3.40.140.10">
    <property type="entry name" value="Cytidine Deaminase, domain 2"/>
    <property type="match status" value="1"/>
</dbReference>
<accession>R8BCK2</accession>
<keyword evidence="1" id="KW-0378">Hydrolase</keyword>
<dbReference type="GO" id="GO:0002100">
    <property type="term" value="P:tRNA wobble adenosine to inosine editing"/>
    <property type="evidence" value="ECO:0007669"/>
    <property type="project" value="TreeGrafter"/>
</dbReference>
<dbReference type="SUPFAM" id="SSF53927">
    <property type="entry name" value="Cytidine deaminase-like"/>
    <property type="match status" value="1"/>
</dbReference>
<feature type="region of interest" description="Disordered" evidence="2">
    <location>
        <begin position="260"/>
        <end position="295"/>
    </location>
</feature>
<dbReference type="eggNOG" id="KOG1018">
    <property type="taxonomic scope" value="Eukaryota"/>
</dbReference>
<dbReference type="Pfam" id="PF00383">
    <property type="entry name" value="dCMP_cyt_deam_1"/>
    <property type="match status" value="1"/>
</dbReference>
<feature type="compositionally biased region" description="Polar residues" evidence="2">
    <location>
        <begin position="101"/>
        <end position="114"/>
    </location>
</feature>
<dbReference type="PANTHER" id="PTHR11079">
    <property type="entry name" value="CYTOSINE DEAMINASE FAMILY MEMBER"/>
    <property type="match status" value="1"/>
</dbReference>
<dbReference type="HOGENOM" id="CLU_025810_8_4_1"/>
<dbReference type="GeneID" id="19328213"/>
<organism evidence="5 6">
    <name type="scientific">Phaeoacremonium minimum (strain UCR-PA7)</name>
    <name type="common">Esca disease fungus</name>
    <name type="synonym">Togninia minima</name>
    <dbReference type="NCBI Taxonomy" id="1286976"/>
    <lineage>
        <taxon>Eukaryota</taxon>
        <taxon>Fungi</taxon>
        <taxon>Dikarya</taxon>
        <taxon>Ascomycota</taxon>
        <taxon>Pezizomycotina</taxon>
        <taxon>Sordariomycetes</taxon>
        <taxon>Sordariomycetidae</taxon>
        <taxon>Togniniales</taxon>
        <taxon>Togniniaceae</taxon>
        <taxon>Phaeoacremonium</taxon>
    </lineage>
</organism>
<feature type="compositionally biased region" description="Low complexity" evidence="2">
    <location>
        <begin position="67"/>
        <end position="95"/>
    </location>
</feature>
<evidence type="ECO:0000313" key="5">
    <source>
        <dbReference type="EMBL" id="EON97039.1"/>
    </source>
</evidence>
<dbReference type="KEGG" id="tmn:UCRPA7_7452"/>
<dbReference type="CDD" id="cd01285">
    <property type="entry name" value="nucleoside_deaminase"/>
    <property type="match status" value="1"/>
</dbReference>
<name>R8BCK2_PHAM7</name>
<dbReference type="AlphaFoldDB" id="R8BCK2"/>
<feature type="region of interest" description="Disordered" evidence="2">
    <location>
        <begin position="369"/>
        <end position="417"/>
    </location>
</feature>
<feature type="compositionally biased region" description="Basic and acidic residues" evidence="2">
    <location>
        <begin position="278"/>
        <end position="295"/>
    </location>
</feature>
<proteinExistence type="predicted"/>
<protein>
    <submittedName>
        <fullName evidence="5">Putative trna-specific adenosine deaminase 2 protein</fullName>
    </submittedName>
</protein>
<evidence type="ECO:0000256" key="1">
    <source>
        <dbReference type="ARBA" id="ARBA00022801"/>
    </source>
</evidence>
<feature type="compositionally biased region" description="Polar residues" evidence="2">
    <location>
        <begin position="166"/>
        <end position="176"/>
    </location>
</feature>
<evidence type="ECO:0000256" key="2">
    <source>
        <dbReference type="SAM" id="MobiDB-lite"/>
    </source>
</evidence>
<dbReference type="OrthoDB" id="1701769at2759"/>
<dbReference type="PROSITE" id="PS51747">
    <property type="entry name" value="CYT_DCMP_DEAMINASES_2"/>
    <property type="match status" value="1"/>
</dbReference>
<dbReference type="EMBL" id="KB933295">
    <property type="protein sequence ID" value="EON97039.1"/>
    <property type="molecule type" value="Genomic_DNA"/>
</dbReference>
<evidence type="ECO:0000256" key="3">
    <source>
        <dbReference type="SAM" id="Phobius"/>
    </source>
</evidence>
<feature type="region of interest" description="Disordered" evidence="2">
    <location>
        <begin position="166"/>
        <end position="185"/>
    </location>
</feature>
<feature type="region of interest" description="Disordered" evidence="2">
    <location>
        <begin position="495"/>
        <end position="552"/>
    </location>
</feature>
<dbReference type="SMR" id="R8BCK2"/>
<dbReference type="InterPro" id="IPR016193">
    <property type="entry name" value="Cytidine_deaminase-like"/>
</dbReference>
<dbReference type="GO" id="GO:0005737">
    <property type="term" value="C:cytoplasm"/>
    <property type="evidence" value="ECO:0007669"/>
    <property type="project" value="TreeGrafter"/>
</dbReference>
<keyword evidence="3" id="KW-1133">Transmembrane helix</keyword>
<evidence type="ECO:0000259" key="4">
    <source>
        <dbReference type="PROSITE" id="PS51747"/>
    </source>
</evidence>
<keyword evidence="6" id="KW-1185">Reference proteome</keyword>
<feature type="domain" description="CMP/dCMP-type deaminase" evidence="4">
    <location>
        <begin position="192"/>
        <end position="360"/>
    </location>
</feature>
<feature type="compositionally biased region" description="Polar residues" evidence="2">
    <location>
        <begin position="395"/>
        <end position="407"/>
    </location>
</feature>
<keyword evidence="3" id="KW-0472">Membrane</keyword>
<dbReference type="GO" id="GO:0052717">
    <property type="term" value="F:tRNA-specific adenosine-34 deaminase activity"/>
    <property type="evidence" value="ECO:0007669"/>
    <property type="project" value="TreeGrafter"/>
</dbReference>
<feature type="region of interest" description="Disordered" evidence="2">
    <location>
        <begin position="45"/>
        <end position="122"/>
    </location>
</feature>
<dbReference type="InterPro" id="IPR002125">
    <property type="entry name" value="CMP_dCMP_dom"/>
</dbReference>
<dbReference type="Proteomes" id="UP000014074">
    <property type="component" value="Unassembled WGS sequence"/>
</dbReference>
<dbReference type="PANTHER" id="PTHR11079:SF149">
    <property type="entry name" value="TRNA-SPECIFIC ADENOSINE DEAMINASE 2"/>
    <property type="match status" value="1"/>
</dbReference>
<feature type="transmembrane region" description="Helical" evidence="3">
    <location>
        <begin position="20"/>
        <end position="42"/>
    </location>
</feature>
<reference evidence="6" key="1">
    <citation type="journal article" date="2013" name="Genome Announc.">
        <title>Draft genome sequence of the ascomycete Phaeoacremonium aleophilum strain UCR-PA7, a causal agent of the esca disease complex in grapevines.</title>
        <authorList>
            <person name="Blanco-Ulate B."/>
            <person name="Rolshausen P."/>
            <person name="Cantu D."/>
        </authorList>
    </citation>
    <scope>NUCLEOTIDE SEQUENCE [LARGE SCALE GENOMIC DNA]</scope>
    <source>
        <strain evidence="6">UCR-PA7</strain>
    </source>
</reference>
<gene>
    <name evidence="5" type="ORF">UCRPA7_7452</name>
</gene>
<evidence type="ECO:0000313" key="6">
    <source>
        <dbReference type="Proteomes" id="UP000014074"/>
    </source>
</evidence>
<sequence>MAQESSSSSREGRPGRLLGAFLDSLLLLLTTLLHPAIALFAAMTRKKRHQNTAAPRRGDDPEKVNLNNNSSANANTRTSQSATAAPATTTSSSTAAHEHNNMNGHATTAVSNSTAGEGAGAGDAAVLKKENIAPARETSVLDEQIIQGIAGLNVSTGENCKQQNGQAAASLSTKPSSIVDENEDPVKAEQRRIHQGFMNDALDMARLALKTNETPVGCVLVYDGRVVAKGMNATNITRNGTRHAELMAICALTSYTKEKDLEKPEKKGGKNRKSGKTSRREKEKPEPVWGDVDPKDGHLYPYGQKLHPAPRVDGSIVSQCTLYVTVEPCVMCASLLRQYGIKKVYFGAVNDKFGGTGGVFNIHMNAGTTDAPQDPSLRPSANKLRPPLTRLPGSANGSTNSVDKSSTGGEGTEPVVDEIPTPRVAIPMRIGDGGNVEPGYEVEGGWGRDEAVNLLRQFYVQENGRAPVPRKKEGRAARLAAMMEKEGMSVEGTSLLEDGASGNATPGAEDEPVAATTNGNTEEKKNGTETNGDAPNEVTEPVTLASTSDAKA</sequence>
<keyword evidence="3" id="KW-0812">Transmembrane</keyword>
<dbReference type="RefSeq" id="XP_007918174.1">
    <property type="nucleotide sequence ID" value="XM_007919983.1"/>
</dbReference>